<name>A0ABU5DQW9_9BURK</name>
<organism evidence="2 3">
    <name type="scientific">Roseateles agri</name>
    <dbReference type="NCBI Taxonomy" id="3098619"/>
    <lineage>
        <taxon>Bacteria</taxon>
        <taxon>Pseudomonadati</taxon>
        <taxon>Pseudomonadota</taxon>
        <taxon>Betaproteobacteria</taxon>
        <taxon>Burkholderiales</taxon>
        <taxon>Sphaerotilaceae</taxon>
        <taxon>Roseateles</taxon>
    </lineage>
</organism>
<dbReference type="RefSeq" id="WP_320426731.1">
    <property type="nucleotide sequence ID" value="NZ_JAXCLA010000011.1"/>
</dbReference>
<dbReference type="EMBL" id="JAXCLA010000011">
    <property type="protein sequence ID" value="MDY0748717.1"/>
    <property type="molecule type" value="Genomic_DNA"/>
</dbReference>
<keyword evidence="3" id="KW-1185">Reference proteome</keyword>
<dbReference type="Gene3D" id="1.20.1600.10">
    <property type="entry name" value="Outer membrane efflux proteins (OEP)"/>
    <property type="match status" value="1"/>
</dbReference>
<reference evidence="2 3" key="1">
    <citation type="submission" date="2023-11" db="EMBL/GenBank/DDBJ databases">
        <title>Paucibacter sp. nov., isolated from fresh soil in Korea.</title>
        <authorList>
            <person name="Le N.T.T."/>
        </authorList>
    </citation>
    <scope>NUCLEOTIDE SEQUENCE [LARGE SCALE GENOMIC DNA]</scope>
    <source>
        <strain evidence="2 3">R3-3</strain>
    </source>
</reference>
<protein>
    <submittedName>
        <fullName evidence="2">TolC family protein</fullName>
    </submittedName>
</protein>
<feature type="coiled-coil region" evidence="1">
    <location>
        <begin position="22"/>
        <end position="49"/>
    </location>
</feature>
<keyword evidence="1" id="KW-0175">Coiled coil</keyword>
<evidence type="ECO:0000256" key="1">
    <source>
        <dbReference type="SAM" id="Coils"/>
    </source>
</evidence>
<evidence type="ECO:0000313" key="2">
    <source>
        <dbReference type="EMBL" id="MDY0748717.1"/>
    </source>
</evidence>
<dbReference type="PANTHER" id="PTHR30203">
    <property type="entry name" value="OUTER MEMBRANE CATION EFFLUX PROTEIN"/>
    <property type="match status" value="1"/>
</dbReference>
<dbReference type="Proteomes" id="UP001285263">
    <property type="component" value="Unassembled WGS sequence"/>
</dbReference>
<sequence>MSRARDLSERSYKAGATTLSDLLTVDRQLLSAKEELDDAKARAARAAVALFRALGGGWTPEGAGEPSGLVMNGSGVARN</sequence>
<dbReference type="SUPFAM" id="SSF56954">
    <property type="entry name" value="Outer membrane efflux proteins (OEP)"/>
    <property type="match status" value="1"/>
</dbReference>
<dbReference type="InterPro" id="IPR010131">
    <property type="entry name" value="MdtP/NodT-like"/>
</dbReference>
<comment type="caution">
    <text evidence="2">The sequence shown here is derived from an EMBL/GenBank/DDBJ whole genome shotgun (WGS) entry which is preliminary data.</text>
</comment>
<gene>
    <name evidence="2" type="ORF">SNE35_29735</name>
</gene>
<proteinExistence type="predicted"/>
<evidence type="ECO:0000313" key="3">
    <source>
        <dbReference type="Proteomes" id="UP001285263"/>
    </source>
</evidence>
<accession>A0ABU5DQW9</accession>
<dbReference type="PANTHER" id="PTHR30203:SF25">
    <property type="entry name" value="OUTER MEMBRANE PROTEIN-RELATED"/>
    <property type="match status" value="1"/>
</dbReference>